<feature type="chain" id="PRO_5014410374" evidence="2">
    <location>
        <begin position="30"/>
        <end position="381"/>
    </location>
</feature>
<protein>
    <submittedName>
        <fullName evidence="3">Uncharacterized protein</fullName>
    </submittedName>
</protein>
<name>A0A2J6TAL1_9HELO</name>
<dbReference type="AlphaFoldDB" id="A0A2J6TAL1"/>
<evidence type="ECO:0000313" key="3">
    <source>
        <dbReference type="EMBL" id="PMD60066.1"/>
    </source>
</evidence>
<dbReference type="Proteomes" id="UP000235371">
    <property type="component" value="Unassembled WGS sequence"/>
</dbReference>
<feature type="region of interest" description="Disordered" evidence="1">
    <location>
        <begin position="323"/>
        <end position="342"/>
    </location>
</feature>
<dbReference type="InParanoid" id="A0A2J6TAL1"/>
<organism evidence="3 4">
    <name type="scientific">Hyaloscypha bicolor E</name>
    <dbReference type="NCBI Taxonomy" id="1095630"/>
    <lineage>
        <taxon>Eukaryota</taxon>
        <taxon>Fungi</taxon>
        <taxon>Dikarya</taxon>
        <taxon>Ascomycota</taxon>
        <taxon>Pezizomycotina</taxon>
        <taxon>Leotiomycetes</taxon>
        <taxon>Helotiales</taxon>
        <taxon>Hyaloscyphaceae</taxon>
        <taxon>Hyaloscypha</taxon>
        <taxon>Hyaloscypha bicolor</taxon>
    </lineage>
</organism>
<evidence type="ECO:0000313" key="4">
    <source>
        <dbReference type="Proteomes" id="UP000235371"/>
    </source>
</evidence>
<gene>
    <name evidence="3" type="ORF">K444DRAFT_663316</name>
</gene>
<dbReference type="RefSeq" id="XP_024736970.1">
    <property type="nucleotide sequence ID" value="XM_024886817.1"/>
</dbReference>
<evidence type="ECO:0000256" key="1">
    <source>
        <dbReference type="SAM" id="MobiDB-lite"/>
    </source>
</evidence>
<evidence type="ECO:0000256" key="2">
    <source>
        <dbReference type="SAM" id="SignalP"/>
    </source>
</evidence>
<keyword evidence="2" id="KW-0732">Signal</keyword>
<dbReference type="EMBL" id="KZ613791">
    <property type="protein sequence ID" value="PMD60066.1"/>
    <property type="molecule type" value="Genomic_DNA"/>
</dbReference>
<feature type="signal peptide" evidence="2">
    <location>
        <begin position="1"/>
        <end position="29"/>
    </location>
</feature>
<accession>A0A2J6TAL1</accession>
<dbReference type="OrthoDB" id="10516481at2759"/>
<reference evidence="3 4" key="1">
    <citation type="submission" date="2016-04" db="EMBL/GenBank/DDBJ databases">
        <title>A degradative enzymes factory behind the ericoid mycorrhizal symbiosis.</title>
        <authorList>
            <consortium name="DOE Joint Genome Institute"/>
            <person name="Martino E."/>
            <person name="Morin E."/>
            <person name="Grelet G."/>
            <person name="Kuo A."/>
            <person name="Kohler A."/>
            <person name="Daghino S."/>
            <person name="Barry K."/>
            <person name="Choi C."/>
            <person name="Cichocki N."/>
            <person name="Clum A."/>
            <person name="Copeland A."/>
            <person name="Hainaut M."/>
            <person name="Haridas S."/>
            <person name="Labutti K."/>
            <person name="Lindquist E."/>
            <person name="Lipzen A."/>
            <person name="Khouja H.-R."/>
            <person name="Murat C."/>
            <person name="Ohm R."/>
            <person name="Olson A."/>
            <person name="Spatafora J."/>
            <person name="Veneault-Fourrey C."/>
            <person name="Henrissat B."/>
            <person name="Grigoriev I."/>
            <person name="Martin F."/>
            <person name="Perotto S."/>
        </authorList>
    </citation>
    <scope>NUCLEOTIDE SEQUENCE [LARGE SCALE GENOMIC DNA]</scope>
    <source>
        <strain evidence="3 4">E</strain>
    </source>
</reference>
<keyword evidence="4" id="KW-1185">Reference proteome</keyword>
<feature type="region of interest" description="Disordered" evidence="1">
    <location>
        <begin position="295"/>
        <end position="314"/>
    </location>
</feature>
<dbReference type="GeneID" id="36594894"/>
<proteinExistence type="predicted"/>
<sequence>MQVRATMRLSVSTVLLLGALLDLFDHAQARICPSRNCSDDACARAVTAMDGGLSLAVKQADHSSFFLFTIIPAATTDVLTVTAAAKSVFLTQFVGLNLTTLLPTLTVTSTLLATQKTILEAVIVTKLFQDTLPNTLPAITVTDILFNTQTTTLPIATITNLLFLTLTTQLLAVTLDKVLLLTSLVMLPQLTATDAIIMLTNIVGVTSLLTVTLPPIIETLEQINTIQLALSEVTNLINEIDSITLLVLTQTSLVEQILTQILPPVTITNIVGEHHDSLRIDGDLDIHRLGVDSHYPSDADDDGRADGGGADRHGAAHLDHAVDAGASDPGVQPVSDHERHGAAEQHTCVAYLARPGDACTACAHRDAVPDGGGDAPAGDAH</sequence>